<dbReference type="AlphaFoldDB" id="A0A382XKL2"/>
<feature type="region of interest" description="Disordered" evidence="1">
    <location>
        <begin position="1"/>
        <end position="29"/>
    </location>
</feature>
<gene>
    <name evidence="2" type="ORF">METZ01_LOCUS423999</name>
</gene>
<dbReference type="EMBL" id="UINC01168220">
    <property type="protein sequence ID" value="SVD71145.1"/>
    <property type="molecule type" value="Genomic_DNA"/>
</dbReference>
<accession>A0A382XKL2</accession>
<organism evidence="2">
    <name type="scientific">marine metagenome</name>
    <dbReference type="NCBI Taxonomy" id="408172"/>
    <lineage>
        <taxon>unclassified sequences</taxon>
        <taxon>metagenomes</taxon>
        <taxon>ecological metagenomes</taxon>
    </lineage>
</organism>
<evidence type="ECO:0000256" key="1">
    <source>
        <dbReference type="SAM" id="MobiDB-lite"/>
    </source>
</evidence>
<proteinExistence type="predicted"/>
<sequence>MMDTDWDDDDDSYEEVEEDYWNEENPLEDKEEFLTKEEQELAKEEREYAEDSALETHCERCGAVVSFGHSMGTHMAYSCDECGNEERDSDGLPEYSDD</sequence>
<protein>
    <submittedName>
        <fullName evidence="2">Uncharacterized protein</fullName>
    </submittedName>
</protein>
<reference evidence="2" key="1">
    <citation type="submission" date="2018-05" db="EMBL/GenBank/DDBJ databases">
        <authorList>
            <person name="Lanie J.A."/>
            <person name="Ng W.-L."/>
            <person name="Kazmierczak K.M."/>
            <person name="Andrzejewski T.M."/>
            <person name="Davidsen T.M."/>
            <person name="Wayne K.J."/>
            <person name="Tettelin H."/>
            <person name="Glass J.I."/>
            <person name="Rusch D."/>
            <person name="Podicherti R."/>
            <person name="Tsui H.-C.T."/>
            <person name="Winkler M.E."/>
        </authorList>
    </citation>
    <scope>NUCLEOTIDE SEQUENCE</scope>
</reference>
<evidence type="ECO:0000313" key="2">
    <source>
        <dbReference type="EMBL" id="SVD71145.1"/>
    </source>
</evidence>
<name>A0A382XKL2_9ZZZZ</name>